<dbReference type="Pfam" id="PF12937">
    <property type="entry name" value="F-box-like"/>
    <property type="match status" value="1"/>
</dbReference>
<dbReference type="Proteomes" id="UP000232615">
    <property type="component" value="Segment"/>
</dbReference>
<gene>
    <name evidence="3" type="ORF">TNS_ORF463</name>
</gene>
<dbReference type="EMBL" id="KF483846">
    <property type="protein sequence ID" value="AHC55181.1"/>
    <property type="molecule type" value="Genomic_DNA"/>
</dbReference>
<protein>
    <recommendedName>
        <fullName evidence="2">F-box domain-containing protein</fullName>
    </recommendedName>
</protein>
<name>V9SFR9_9VIRU</name>
<evidence type="ECO:0000256" key="1">
    <source>
        <dbReference type="SAM" id="Coils"/>
    </source>
</evidence>
<reference evidence="3 4" key="1">
    <citation type="journal article" date="2014" name="Arch. Virol.">
        <title>Complete genome sequence of Tunisvirus, a new member of the proposed family Marseilleviridae.</title>
        <authorList>
            <person name="Aherfi S."/>
            <person name="Boughalmi M."/>
            <person name="Pagnier I."/>
            <person name="Fournous G."/>
            <person name="La Scola B."/>
            <person name="Raoult D."/>
            <person name="Colson P."/>
        </authorList>
    </citation>
    <scope>NUCLEOTIDE SEQUENCE [LARGE SCALE GENOMIC DNA]</scope>
    <source>
        <strain evidence="3 4">U484</strain>
    </source>
</reference>
<keyword evidence="4" id="KW-1185">Reference proteome</keyword>
<proteinExistence type="predicted"/>
<feature type="coiled-coil region" evidence="1">
    <location>
        <begin position="78"/>
        <end position="105"/>
    </location>
</feature>
<feature type="domain" description="F-box" evidence="2">
    <location>
        <begin position="26"/>
        <end position="62"/>
    </location>
</feature>
<evidence type="ECO:0000259" key="2">
    <source>
        <dbReference type="Pfam" id="PF12937"/>
    </source>
</evidence>
<evidence type="ECO:0000313" key="3">
    <source>
        <dbReference type="EMBL" id="AHC55181.1"/>
    </source>
</evidence>
<evidence type="ECO:0000313" key="4">
    <source>
        <dbReference type="Proteomes" id="UP000232615"/>
    </source>
</evidence>
<sequence length="145" mass="17369">MELLKHRDISRAFLHKIFGYFIENMEQLPNEVLVIIFEYSTTYPQDFASWSHVSRLFRGIAKANCFETMSKSLITLSRRNKEIERQQVEKDAKQLAEKQKLWSENHKKSLELAKFRDLCSMQEKQILKLRRQPDSSGYVRMDFNY</sequence>
<dbReference type="InterPro" id="IPR001810">
    <property type="entry name" value="F-box_dom"/>
</dbReference>
<organism evidence="3 4">
    <name type="scientific">Tunisvirus fontaine2</name>
    <dbReference type="NCBI Taxonomy" id="1421067"/>
    <lineage>
        <taxon>Viruses</taxon>
        <taxon>Varidnaviria</taxon>
        <taxon>Bamfordvirae</taxon>
        <taxon>Nucleocytoviricota</taxon>
        <taxon>Megaviricetes</taxon>
        <taxon>Pimascovirales</taxon>
        <taxon>Pimascovirales incertae sedis</taxon>
        <taxon>Marseilleviridae</taxon>
        <taxon>Losannavirus</taxon>
        <taxon>Losannavirus tunisense</taxon>
    </lineage>
</organism>
<accession>V9SFR9</accession>
<keyword evidence="1" id="KW-0175">Coiled coil</keyword>